<keyword evidence="5 9" id="KW-0547">Nucleotide-binding</keyword>
<dbReference type="InterPro" id="IPR023837">
    <property type="entry name" value="EccCb-like_Actinobacteria"/>
</dbReference>
<dbReference type="Pfam" id="PF01580">
    <property type="entry name" value="FtsK_SpoIIIE"/>
    <property type="match status" value="3"/>
</dbReference>
<dbReference type="GO" id="GO:0005524">
    <property type="term" value="F:ATP binding"/>
    <property type="evidence" value="ECO:0007669"/>
    <property type="project" value="UniProtKB-UniRule"/>
</dbReference>
<keyword evidence="3" id="KW-0812">Transmembrane</keyword>
<dbReference type="InterPro" id="IPR003593">
    <property type="entry name" value="AAA+_ATPase"/>
</dbReference>
<dbReference type="GO" id="GO:0003677">
    <property type="term" value="F:DNA binding"/>
    <property type="evidence" value="ECO:0007669"/>
    <property type="project" value="InterPro"/>
</dbReference>
<feature type="domain" description="FtsK" evidence="11">
    <location>
        <begin position="495"/>
        <end position="695"/>
    </location>
</feature>
<evidence type="ECO:0000256" key="4">
    <source>
        <dbReference type="ARBA" id="ARBA00022737"/>
    </source>
</evidence>
<keyword evidence="7" id="KW-1133">Transmembrane helix</keyword>
<dbReference type="EMBL" id="BDCX01000007">
    <property type="protein sequence ID" value="GAT67598.1"/>
    <property type="molecule type" value="Genomic_DNA"/>
</dbReference>
<evidence type="ECO:0000259" key="11">
    <source>
        <dbReference type="PROSITE" id="PS50901"/>
    </source>
</evidence>
<feature type="binding site" evidence="9">
    <location>
        <begin position="518"/>
        <end position="525"/>
    </location>
    <ligand>
        <name>ATP</name>
        <dbReference type="ChEBI" id="CHEBI:30616"/>
    </ligand>
</feature>
<dbReference type="NCBIfam" id="TIGR03925">
    <property type="entry name" value="T7SS_EccC_b"/>
    <property type="match status" value="1"/>
</dbReference>
<evidence type="ECO:0000256" key="3">
    <source>
        <dbReference type="ARBA" id="ARBA00022692"/>
    </source>
</evidence>
<dbReference type="Proteomes" id="UP000077701">
    <property type="component" value="Unassembled WGS sequence"/>
</dbReference>
<reference evidence="13" key="2">
    <citation type="submission" date="2016-04" db="EMBL/GenBank/DDBJ databases">
        <title>Planomonospora sphaerica JCM9374 whole genome shotgun sequence.</title>
        <authorList>
            <person name="Suzuki T."/>
            <person name="Dohra H."/>
            <person name="Kodani S."/>
        </authorList>
    </citation>
    <scope>NUCLEOTIDE SEQUENCE [LARGE SCALE GENOMIC DNA]</scope>
    <source>
        <strain evidence="13">JCM 9374</strain>
    </source>
</reference>
<comment type="subcellular location">
    <subcellularLocation>
        <location evidence="1">Cell membrane</location>
        <topology evidence="1">Multi-pass membrane protein</topology>
    </subcellularLocation>
</comment>
<dbReference type="Gene3D" id="3.40.50.300">
    <property type="entry name" value="P-loop containing nucleotide triphosphate hydrolases"/>
    <property type="match status" value="4"/>
</dbReference>
<dbReference type="PANTHER" id="PTHR22683:SF1">
    <property type="entry name" value="TYPE VII SECRETION SYSTEM PROTEIN ESSC"/>
    <property type="match status" value="1"/>
</dbReference>
<reference evidence="12 13" key="1">
    <citation type="journal article" date="2016" name="Genome Announc.">
        <title>Draft Genome Sequence of Planomonospora sphaerica JCM9374, a Rare Actinomycete.</title>
        <authorList>
            <person name="Dohra H."/>
            <person name="Suzuki T."/>
            <person name="Inoue Y."/>
            <person name="Kodani S."/>
        </authorList>
    </citation>
    <scope>NUCLEOTIDE SEQUENCE [LARGE SCALE GENOMIC DNA]</scope>
    <source>
        <strain evidence="12 13">JCM 9374</strain>
    </source>
</reference>
<feature type="binding site" evidence="9">
    <location>
        <begin position="884"/>
        <end position="891"/>
    </location>
    <ligand>
        <name>ATP</name>
        <dbReference type="ChEBI" id="CHEBI:30616"/>
    </ligand>
</feature>
<protein>
    <submittedName>
        <fullName evidence="12">Type VII secretion protein EccC</fullName>
    </submittedName>
</protein>
<dbReference type="STRING" id="161355.PS9374_03256"/>
<feature type="domain" description="FtsK" evidence="11">
    <location>
        <begin position="1152"/>
        <end position="1335"/>
    </location>
</feature>
<organism evidence="12 13">
    <name type="scientific">Planomonospora sphaerica</name>
    <dbReference type="NCBI Taxonomy" id="161355"/>
    <lineage>
        <taxon>Bacteria</taxon>
        <taxon>Bacillati</taxon>
        <taxon>Actinomycetota</taxon>
        <taxon>Actinomycetes</taxon>
        <taxon>Streptosporangiales</taxon>
        <taxon>Streptosporangiaceae</taxon>
        <taxon>Planomonospora</taxon>
    </lineage>
</organism>
<comment type="caution">
    <text evidence="12">The sequence shown here is derived from an EMBL/GenBank/DDBJ whole genome shotgun (WGS) entry which is preliminary data.</text>
</comment>
<evidence type="ECO:0000256" key="1">
    <source>
        <dbReference type="ARBA" id="ARBA00004651"/>
    </source>
</evidence>
<dbReference type="InterPro" id="IPR023836">
    <property type="entry name" value="EccCa-like_Actinobacteria"/>
</dbReference>
<keyword evidence="8" id="KW-0472">Membrane</keyword>
<evidence type="ECO:0000256" key="8">
    <source>
        <dbReference type="ARBA" id="ARBA00023136"/>
    </source>
</evidence>
<dbReference type="PANTHER" id="PTHR22683">
    <property type="entry name" value="SPORULATION PROTEIN RELATED"/>
    <property type="match status" value="1"/>
</dbReference>
<keyword evidence="2" id="KW-1003">Cell membrane</keyword>
<keyword evidence="4" id="KW-0677">Repeat</keyword>
<evidence type="ECO:0000256" key="6">
    <source>
        <dbReference type="ARBA" id="ARBA00022840"/>
    </source>
</evidence>
<evidence type="ECO:0000313" key="13">
    <source>
        <dbReference type="Proteomes" id="UP000077701"/>
    </source>
</evidence>
<keyword evidence="13" id="KW-1185">Reference proteome</keyword>
<dbReference type="PROSITE" id="PS50901">
    <property type="entry name" value="FTSK"/>
    <property type="match status" value="3"/>
</dbReference>
<keyword evidence="6 9" id="KW-0067">ATP-binding</keyword>
<dbReference type="InterPro" id="IPR002543">
    <property type="entry name" value="FtsK_dom"/>
</dbReference>
<feature type="compositionally biased region" description="Low complexity" evidence="10">
    <location>
        <begin position="1"/>
        <end position="16"/>
    </location>
</feature>
<dbReference type="NCBIfam" id="TIGR03924">
    <property type="entry name" value="T7SS_EccC_a"/>
    <property type="match status" value="1"/>
</dbReference>
<evidence type="ECO:0000313" key="12">
    <source>
        <dbReference type="EMBL" id="GAT67598.1"/>
    </source>
</evidence>
<dbReference type="SMART" id="SM00382">
    <property type="entry name" value="AAA"/>
    <property type="match status" value="2"/>
</dbReference>
<feature type="binding site" evidence="9">
    <location>
        <begin position="1169"/>
        <end position="1176"/>
    </location>
    <ligand>
        <name>ATP</name>
        <dbReference type="ChEBI" id="CHEBI:30616"/>
    </ligand>
</feature>
<evidence type="ECO:0000256" key="2">
    <source>
        <dbReference type="ARBA" id="ARBA00022475"/>
    </source>
</evidence>
<name>A0A171D3J9_9ACTN</name>
<evidence type="ECO:0000256" key="9">
    <source>
        <dbReference type="PROSITE-ProRule" id="PRU00289"/>
    </source>
</evidence>
<evidence type="ECO:0000256" key="10">
    <source>
        <dbReference type="SAM" id="MobiDB-lite"/>
    </source>
</evidence>
<proteinExistence type="predicted"/>
<gene>
    <name evidence="12" type="ORF">PS9374_03256</name>
</gene>
<dbReference type="GO" id="GO:0005886">
    <property type="term" value="C:plasma membrane"/>
    <property type="evidence" value="ECO:0007669"/>
    <property type="project" value="UniProtKB-SubCell"/>
</dbReference>
<dbReference type="SUPFAM" id="SSF52540">
    <property type="entry name" value="P-loop containing nucleoside triphosphate hydrolases"/>
    <property type="match status" value="3"/>
</dbReference>
<accession>A0A171D3J9</accession>
<sequence length="1375" mass="148095">MWITRGGRPQAPAAARVDGSTGGREDVRAQEGISRVSIVVVRRPERRPPPKPPRGEILLESPPEIPEVQSQGFAGVMTYLPMLAGGAAMGLMFTAGGNTNPVMYVASGLFALSMVGMTVGQLGRQAGERKSRLNGLRRDYFRYLSQVRKRVRRAAVQQREALEWSSPAPDSLWWIALGPRLWERRPRDDDFGTVRLGTGVQKLAIQLIPPDSKPVEDLDALSAGALRRFVRTHSTVPHLPVAVALHSFARIRLTGDPVAVRGLVRAMVAQMAVFHSPDDLRIMVCAGGEWMAQWDWVKWLPHALHPEETDAAGQARLMSGTLADLDRLVGEDLKERARFRPGASADALPYHVLIVDGGHIPHDSQLGADAIQGVTVIDLSGTAGAVEEKSTLRLDVRPDGFFMIKVDHAGKESSTRLGDPDRLDFLRAEGLARQLAPLRASTAKGGEEQDVLTANTSLTDLLGVGDPARLDPAVAWRPRAGRNRLRVPIGLGGDGRVVELDIKESAQGGMGPHGLVIGATGSGKSELLRTLVLGLAMTHSSEILNFVLVDFKGGATFLGLDSLSHVSAVITNLEDELPLVDRMHDALHGEMVRRQELLRAAGNYASLRDYERAREQGVPLQPLPTLFVVIDEFSELLAAKPEFIELFVMIGRLGRSLGVHLLLASQRLEEGRLRGLDTHLSYRVGLRTFSAMESRVVLGVADAYELPSAPGNGYLKFDTTGMTRFKAAYVSGPYQADPSHGTAGARGPVRQVVPYGPAFVPFPVVEEPAGRPETEDGPPDGTGGEGGRDGRDAPSLLDVVVGRLRGQGPPAHRIWLPPLGDPPTLADLLPPLSVTPQLGLTTAGWAGRGRLHAVAGVVDKPFEQRSDPFWLDLSGAAGHVGVAGGTQSGKSTVLRTLITGMALTHTPREVQFYCLDFGGGSLASLEALPHVGGIATRLDADRVRRTVAEIAALLERRERDFAEQGIESIAAYRRQLADGTIQGDGWGDVFLVVDGWLTVRQEFETLEPVITDLAARGLGYGIHVVAATNKWSEFRPGIRDLFGTRVELKLGDAYESEVNRKASLAVPEGVPGRGLTKEGLHFLSAVPRIDGVRSAEDLPAGVRALVHAVRDAWQGPAAPGVRLLPAVLPAETLPGAEQTGNRIPIGIDEAALSPVLVDFDTDPHFIVVGDTESGKSNLLRLVTEGLVARRTPQEAMMIVVDYRRSLLDSAATEHRIGYAASGAAALELINDARGALLKRLPPANLTPEELRARSWWQGSDLYIVVEDYDLVATSSNPLLPLVDLIPQARDIGLHLVMSRAMGGVGRAMFDPVIQRIKDMATPAVILSGNKDEGTLFGNVRPHPLPPGRGYHTDRRHGARLVQTAFLAPQPPPEAG</sequence>
<evidence type="ECO:0000256" key="7">
    <source>
        <dbReference type="ARBA" id="ARBA00022989"/>
    </source>
</evidence>
<dbReference type="InterPro" id="IPR050206">
    <property type="entry name" value="FtsK/SpoIIIE/SftA"/>
</dbReference>
<evidence type="ECO:0000256" key="5">
    <source>
        <dbReference type="ARBA" id="ARBA00022741"/>
    </source>
</evidence>
<feature type="domain" description="FtsK" evidence="11">
    <location>
        <begin position="866"/>
        <end position="1057"/>
    </location>
</feature>
<feature type="region of interest" description="Disordered" evidence="10">
    <location>
        <begin position="764"/>
        <end position="794"/>
    </location>
</feature>
<dbReference type="InterPro" id="IPR027417">
    <property type="entry name" value="P-loop_NTPase"/>
</dbReference>
<feature type="region of interest" description="Disordered" evidence="10">
    <location>
        <begin position="1"/>
        <end position="29"/>
    </location>
</feature>